<comment type="caution">
    <text evidence="1">The sequence shown here is derived from an EMBL/GenBank/DDBJ whole genome shotgun (WGS) entry which is preliminary data.</text>
</comment>
<keyword evidence="2" id="KW-1185">Reference proteome</keyword>
<evidence type="ECO:0000313" key="2">
    <source>
        <dbReference type="Proteomes" id="UP001241377"/>
    </source>
</evidence>
<dbReference type="Proteomes" id="UP001241377">
    <property type="component" value="Unassembled WGS sequence"/>
</dbReference>
<gene>
    <name evidence="1" type="ORF">QFC19_004902</name>
</gene>
<name>A0ACC2VT36_9TREE</name>
<organism evidence="1 2">
    <name type="scientific">Naganishia cerealis</name>
    <dbReference type="NCBI Taxonomy" id="610337"/>
    <lineage>
        <taxon>Eukaryota</taxon>
        <taxon>Fungi</taxon>
        <taxon>Dikarya</taxon>
        <taxon>Basidiomycota</taxon>
        <taxon>Agaricomycotina</taxon>
        <taxon>Tremellomycetes</taxon>
        <taxon>Filobasidiales</taxon>
        <taxon>Filobasidiaceae</taxon>
        <taxon>Naganishia</taxon>
    </lineage>
</organism>
<proteinExistence type="predicted"/>
<accession>A0ACC2VT36</accession>
<protein>
    <submittedName>
        <fullName evidence="1">Uncharacterized protein</fullName>
    </submittedName>
</protein>
<dbReference type="EMBL" id="JASBWR010000053">
    <property type="protein sequence ID" value="KAJ9102164.1"/>
    <property type="molecule type" value="Genomic_DNA"/>
</dbReference>
<evidence type="ECO:0000313" key="1">
    <source>
        <dbReference type="EMBL" id="KAJ9102164.1"/>
    </source>
</evidence>
<sequence>MKLGTILTCGILASFTLAFGGDEIVLERIPDEDEAASIARTLVARESLANINTFTSIPGRTGPIPVSLMEYYADCDNDGDPYWLVVDIGSTNRNIARGSSFSWTIRVGDHPRNDDVDPNYPGAIPSSPAGSPRINLVGRLENVTFSNPRELIKLERCFVARHPDAKYWLPYNPITPHNSHWTKFVVEEIYMVGGFGDRAYIGTIDSKKYHQASTLPNEMKY</sequence>
<reference evidence="1" key="1">
    <citation type="submission" date="2023-04" db="EMBL/GenBank/DDBJ databases">
        <title>Draft Genome sequencing of Naganishia species isolated from polar environments using Oxford Nanopore Technology.</title>
        <authorList>
            <person name="Leo P."/>
            <person name="Venkateswaran K."/>
        </authorList>
    </citation>
    <scope>NUCLEOTIDE SEQUENCE</scope>
    <source>
        <strain evidence="1">MNA-CCFEE 5261</strain>
    </source>
</reference>